<dbReference type="STRING" id="1781255.BH720_11005"/>
<dbReference type="OrthoDB" id="9805366at2"/>
<sequence>MTHFGIICPPYPGHINPQSALGRELQNRGHRVTFLQIADMELKVRSQGVDFYPIGETLYKPGSLAITFKQLAQLSEIKALNYSVDFCQQITEIICQDAPRAIATLGIDALIVDQLEPVGETIAQSLNLPFICVSCGQAIHRRADVPPFFTPWSYNDDAWAKIRNQIAYTILDYSCRPILKTINEYRQRWKLPPYPHIYASQATLAHISQQPPAFDFSIPNLPPQFHYTGPLRNPSPQNVSFPYERLTGQPLIYASLGSVQNTKADLFRAIAQACQGLDVQLMITHGGGMSAEAVATLPGSPLVVEYAPQLEVLAKASLTITHGGLNTVLDSLSYGIPLVAIPITFEQPGTGARIRWTRTGEVIPVSRLSIYRLREAIQRVLTEESYSHNAQKIQRSIRTAGGVKRAADLIEQSLGKKGVGNWELGVGEERELGVRS</sequence>
<comment type="caution">
    <text evidence="1">The sequence shown here is derived from an EMBL/GenBank/DDBJ whole genome shotgun (WGS) entry which is preliminary data.</text>
</comment>
<dbReference type="InterPro" id="IPR050426">
    <property type="entry name" value="Glycosyltransferase_28"/>
</dbReference>
<proteinExistence type="predicted"/>
<dbReference type="Pfam" id="PF00201">
    <property type="entry name" value="UDPGT"/>
    <property type="match status" value="1"/>
</dbReference>
<dbReference type="RefSeq" id="WP_069967236.1">
    <property type="nucleotide sequence ID" value="NZ_CM124774.1"/>
</dbReference>
<dbReference type="PANTHER" id="PTHR48050">
    <property type="entry name" value="STEROL 3-BETA-GLUCOSYLTRANSFERASE"/>
    <property type="match status" value="1"/>
</dbReference>
<keyword evidence="1" id="KW-0808">Transferase</keyword>
<protein>
    <submittedName>
        <fullName evidence="1">Glycosyl transferase family 1</fullName>
    </submittedName>
</protein>
<dbReference type="GO" id="GO:0008194">
    <property type="term" value="F:UDP-glycosyltransferase activity"/>
    <property type="evidence" value="ECO:0007669"/>
    <property type="project" value="InterPro"/>
</dbReference>
<reference evidence="1" key="1">
    <citation type="submission" date="2016-09" db="EMBL/GenBank/DDBJ databases">
        <title>Draft genome of thermotolerant cyanobacterium Desertifilum sp. strain IPPAS B-1220.</title>
        <authorList>
            <person name="Sinetova M.A."/>
            <person name="Bolakhan K."/>
            <person name="Zayadan B.K."/>
            <person name="Mironov K.S."/>
            <person name="Ustinova V."/>
            <person name="Kupriyanova E.V."/>
            <person name="Sidorov R.A."/>
            <person name="Skrypnik A.N."/>
            <person name="Gogoleva N.E."/>
            <person name="Gogolev Y.V."/>
            <person name="Los D.A."/>
        </authorList>
    </citation>
    <scope>NUCLEOTIDE SEQUENCE [LARGE SCALE GENOMIC DNA]</scope>
    <source>
        <strain evidence="1">IPPAS B-1220</strain>
    </source>
</reference>
<gene>
    <name evidence="1" type="ORF">BH720_11005</name>
</gene>
<dbReference type="AlphaFoldDB" id="A0A1E5QKY3"/>
<dbReference type="GO" id="GO:0017000">
    <property type="term" value="P:antibiotic biosynthetic process"/>
    <property type="evidence" value="ECO:0007669"/>
    <property type="project" value="UniProtKB-ARBA"/>
</dbReference>
<dbReference type="InterPro" id="IPR002213">
    <property type="entry name" value="UDP_glucos_trans"/>
</dbReference>
<name>A0A1E5QKY3_9CYAN</name>
<evidence type="ECO:0000313" key="1">
    <source>
        <dbReference type="EMBL" id="OEJ75237.1"/>
    </source>
</evidence>
<dbReference type="Gene3D" id="3.40.50.2000">
    <property type="entry name" value="Glycogen Phosphorylase B"/>
    <property type="match status" value="2"/>
</dbReference>
<dbReference type="SUPFAM" id="SSF53756">
    <property type="entry name" value="UDP-Glycosyltransferase/glycogen phosphorylase"/>
    <property type="match status" value="1"/>
</dbReference>
<dbReference type="CDD" id="cd03784">
    <property type="entry name" value="GT1_Gtf-like"/>
    <property type="match status" value="1"/>
</dbReference>
<dbReference type="PANTHER" id="PTHR48050:SF13">
    <property type="entry name" value="STEROL 3-BETA-GLUCOSYLTRANSFERASE UGT80A2"/>
    <property type="match status" value="1"/>
</dbReference>
<dbReference type="EMBL" id="MJGC01000053">
    <property type="protein sequence ID" value="OEJ75237.1"/>
    <property type="molecule type" value="Genomic_DNA"/>
</dbReference>
<accession>A0A1E5QKY3</accession>
<organism evidence="1">
    <name type="scientific">Desertifilum tharense IPPAS B-1220</name>
    <dbReference type="NCBI Taxonomy" id="1781255"/>
    <lineage>
        <taxon>Bacteria</taxon>
        <taxon>Bacillati</taxon>
        <taxon>Cyanobacteriota</taxon>
        <taxon>Cyanophyceae</taxon>
        <taxon>Desertifilales</taxon>
        <taxon>Desertifilaceae</taxon>
        <taxon>Desertifilum</taxon>
    </lineage>
</organism>